<dbReference type="Gene3D" id="1.10.2080.10">
    <property type="entry name" value="Insect odorant-binding protein A10/Ejaculatory bulb-specific protein 3"/>
    <property type="match status" value="1"/>
</dbReference>
<dbReference type="Proteomes" id="UP000838756">
    <property type="component" value="Unassembled WGS sequence"/>
</dbReference>
<feature type="signal peptide" evidence="1">
    <location>
        <begin position="1"/>
        <end position="25"/>
    </location>
</feature>
<sequence>MYRSILQMISKLFVVLCCLLGVVLAVEKYSDKYDNVDYKMILENERLLLGYSDCLLDKGKCTAEGKAIKENIQEALENGCERCTDRQKQGIKDVISYVIKHYPALWKEITDKYDPEGIWRKKYENFAKEEGIAIP</sequence>
<accession>A0A8S4SLD2</accession>
<dbReference type="InterPro" id="IPR036682">
    <property type="entry name" value="OS_D_A10/PebIII_sf"/>
</dbReference>
<comment type="caution">
    <text evidence="2">The sequence shown here is derived from an EMBL/GenBank/DDBJ whole genome shotgun (WGS) entry which is preliminary data.</text>
</comment>
<gene>
    <name evidence="2" type="primary">jg6676</name>
    <name evidence="2" type="ORF">PAEG_LOCUS25572</name>
</gene>
<dbReference type="PANTHER" id="PTHR11257:SF12">
    <property type="entry name" value="EJACULATORY BULB-SPECIFIC PROTEIN 3-RELATED"/>
    <property type="match status" value="1"/>
</dbReference>
<protein>
    <submittedName>
        <fullName evidence="2">Jg6676 protein</fullName>
    </submittedName>
</protein>
<reference evidence="2" key="1">
    <citation type="submission" date="2022-03" db="EMBL/GenBank/DDBJ databases">
        <authorList>
            <person name="Lindestad O."/>
        </authorList>
    </citation>
    <scope>NUCLEOTIDE SEQUENCE</scope>
</reference>
<evidence type="ECO:0000313" key="3">
    <source>
        <dbReference type="Proteomes" id="UP000838756"/>
    </source>
</evidence>
<organism evidence="2 3">
    <name type="scientific">Pararge aegeria aegeria</name>
    <dbReference type="NCBI Taxonomy" id="348720"/>
    <lineage>
        <taxon>Eukaryota</taxon>
        <taxon>Metazoa</taxon>
        <taxon>Ecdysozoa</taxon>
        <taxon>Arthropoda</taxon>
        <taxon>Hexapoda</taxon>
        <taxon>Insecta</taxon>
        <taxon>Pterygota</taxon>
        <taxon>Neoptera</taxon>
        <taxon>Endopterygota</taxon>
        <taxon>Lepidoptera</taxon>
        <taxon>Glossata</taxon>
        <taxon>Ditrysia</taxon>
        <taxon>Papilionoidea</taxon>
        <taxon>Nymphalidae</taxon>
        <taxon>Satyrinae</taxon>
        <taxon>Satyrini</taxon>
        <taxon>Parargina</taxon>
        <taxon>Pararge</taxon>
    </lineage>
</organism>
<keyword evidence="3" id="KW-1185">Reference proteome</keyword>
<dbReference type="EMBL" id="CAKXAJ010026337">
    <property type="protein sequence ID" value="CAH2266976.1"/>
    <property type="molecule type" value="Genomic_DNA"/>
</dbReference>
<dbReference type="PANTHER" id="PTHR11257">
    <property type="entry name" value="CHEMOSENSORY PROTEIN-RELATED"/>
    <property type="match status" value="1"/>
</dbReference>
<evidence type="ECO:0000256" key="1">
    <source>
        <dbReference type="SAM" id="SignalP"/>
    </source>
</evidence>
<keyword evidence="1" id="KW-0732">Signal</keyword>
<evidence type="ECO:0000313" key="2">
    <source>
        <dbReference type="EMBL" id="CAH2266976.1"/>
    </source>
</evidence>
<feature type="chain" id="PRO_5035929609" evidence="1">
    <location>
        <begin position="26"/>
        <end position="135"/>
    </location>
</feature>
<dbReference type="InterPro" id="IPR005055">
    <property type="entry name" value="A10/PebIII"/>
</dbReference>
<dbReference type="AlphaFoldDB" id="A0A8S4SLD2"/>
<name>A0A8S4SLD2_9NEOP</name>
<proteinExistence type="predicted"/>
<dbReference type="SUPFAM" id="SSF100910">
    <property type="entry name" value="Chemosensory protein Csp2"/>
    <property type="match status" value="1"/>
</dbReference>
<dbReference type="OrthoDB" id="6625994at2759"/>
<dbReference type="Pfam" id="PF03392">
    <property type="entry name" value="OS-D"/>
    <property type="match status" value="1"/>
</dbReference>